<dbReference type="SMART" id="SM00829">
    <property type="entry name" value="PKS_ER"/>
    <property type="match status" value="1"/>
</dbReference>
<evidence type="ECO:0000256" key="1">
    <source>
        <dbReference type="ARBA" id="ARBA00001947"/>
    </source>
</evidence>
<dbReference type="PANTHER" id="PTHR43161:SF23">
    <property type="entry name" value="(R,R)-BUTANEDIOL DEHYDROGENASE-RELATED"/>
    <property type="match status" value="1"/>
</dbReference>
<dbReference type="STRING" id="1314783.A0A165QDL8"/>
<name>A0A165QDL8_9APHY</name>
<dbReference type="EMBL" id="KV429059">
    <property type="protein sequence ID" value="KZT69314.1"/>
    <property type="molecule type" value="Genomic_DNA"/>
</dbReference>
<proteinExistence type="inferred from homology"/>
<dbReference type="AlphaFoldDB" id="A0A165QDL8"/>
<dbReference type="PROSITE" id="PS00059">
    <property type="entry name" value="ADH_ZINC"/>
    <property type="match status" value="1"/>
</dbReference>
<dbReference type="GO" id="GO:0000721">
    <property type="term" value="F:(R,R)-butanediol dehydrogenase activity"/>
    <property type="evidence" value="ECO:0007669"/>
    <property type="project" value="TreeGrafter"/>
</dbReference>
<protein>
    <submittedName>
        <fullName evidence="8">Alcohol dehydrogenase GroES domain protein</fullName>
    </submittedName>
</protein>
<feature type="domain" description="Enoyl reductase (ER)" evidence="7">
    <location>
        <begin position="8"/>
        <end position="352"/>
    </location>
</feature>
<reference evidence="8 9" key="1">
    <citation type="journal article" date="2016" name="Mol. Biol. Evol.">
        <title>Comparative Genomics of Early-Diverging Mushroom-Forming Fungi Provides Insights into the Origins of Lignocellulose Decay Capabilities.</title>
        <authorList>
            <person name="Nagy L.G."/>
            <person name="Riley R."/>
            <person name="Tritt A."/>
            <person name="Adam C."/>
            <person name="Daum C."/>
            <person name="Floudas D."/>
            <person name="Sun H."/>
            <person name="Yadav J.S."/>
            <person name="Pangilinan J."/>
            <person name="Larsson K.H."/>
            <person name="Matsuura K."/>
            <person name="Barry K."/>
            <person name="Labutti K."/>
            <person name="Kuo R."/>
            <person name="Ohm R.A."/>
            <person name="Bhattacharya S.S."/>
            <person name="Shirouzu T."/>
            <person name="Yoshinaga Y."/>
            <person name="Martin F.M."/>
            <person name="Grigoriev I.V."/>
            <person name="Hibbett D.S."/>
        </authorList>
    </citation>
    <scope>NUCLEOTIDE SEQUENCE [LARGE SCALE GENOMIC DNA]</scope>
    <source>
        <strain evidence="8 9">L-15889</strain>
    </source>
</reference>
<dbReference type="CDD" id="cd08233">
    <property type="entry name" value="butanediol_DH_like"/>
    <property type="match status" value="1"/>
</dbReference>
<keyword evidence="5" id="KW-0560">Oxidoreductase</keyword>
<dbReference type="Pfam" id="PF08240">
    <property type="entry name" value="ADH_N"/>
    <property type="match status" value="1"/>
</dbReference>
<evidence type="ECO:0000256" key="4">
    <source>
        <dbReference type="ARBA" id="ARBA00022833"/>
    </source>
</evidence>
<evidence type="ECO:0000256" key="5">
    <source>
        <dbReference type="ARBA" id="ARBA00023002"/>
    </source>
</evidence>
<dbReference type="Gene3D" id="3.40.50.720">
    <property type="entry name" value="NAD(P)-binding Rossmann-like Domain"/>
    <property type="match status" value="1"/>
</dbReference>
<dbReference type="Proteomes" id="UP000076727">
    <property type="component" value="Unassembled WGS sequence"/>
</dbReference>
<evidence type="ECO:0000259" key="7">
    <source>
        <dbReference type="SMART" id="SM00829"/>
    </source>
</evidence>
<dbReference type="InterPro" id="IPR013154">
    <property type="entry name" value="ADH-like_N"/>
</dbReference>
<dbReference type="SUPFAM" id="SSF50129">
    <property type="entry name" value="GroES-like"/>
    <property type="match status" value="1"/>
</dbReference>
<dbReference type="InterPro" id="IPR036291">
    <property type="entry name" value="NAD(P)-bd_dom_sf"/>
</dbReference>
<dbReference type="InterPro" id="IPR013149">
    <property type="entry name" value="ADH-like_C"/>
</dbReference>
<keyword evidence="9" id="KW-1185">Reference proteome</keyword>
<dbReference type="InterPro" id="IPR020843">
    <property type="entry name" value="ER"/>
</dbReference>
<keyword evidence="4 6" id="KW-0862">Zinc</keyword>
<sequence length="354" mass="37956">MKAVRYYGPGDIRVDDIPEPVTGDKQVKIKVAWNGICGSDLHTYFVLPTHGPTLTTPHPTTHETLPVVMGHEFSGTIVELGKAVDSDKFSVGQNVVVEPIISCGQCGPCLSGIKNLCHQITFIGIGGWGGGLAEYTVANEDLVHVLPDNIPLEVGALIEPLAVVWHALKISHFKPGSSVLIIGAGPIGLLLLKVLKGEDASWIGVSEPAAIRRETALKLDASVVFDSLSHDVPAETYRLTNGGADVVFDCAGIQASLDTALGAVRTQGNVVVISLFEKKPVIDMRVLQNKEAILTSSLTYNRRHAEVLKAVSEGRIPGLEELITRKIGLDDFVEKGIKALIAEKDKQIKILVHP</sequence>
<evidence type="ECO:0000256" key="3">
    <source>
        <dbReference type="ARBA" id="ARBA00022723"/>
    </source>
</evidence>
<dbReference type="GO" id="GO:0008270">
    <property type="term" value="F:zinc ion binding"/>
    <property type="evidence" value="ECO:0007669"/>
    <property type="project" value="InterPro"/>
</dbReference>
<dbReference type="OrthoDB" id="3941538at2759"/>
<dbReference type="PANTHER" id="PTHR43161">
    <property type="entry name" value="SORBITOL DEHYDROGENASE"/>
    <property type="match status" value="1"/>
</dbReference>
<dbReference type="Pfam" id="PF00107">
    <property type="entry name" value="ADH_zinc_N"/>
    <property type="match status" value="1"/>
</dbReference>
<comment type="cofactor">
    <cofactor evidence="1 6">
        <name>Zn(2+)</name>
        <dbReference type="ChEBI" id="CHEBI:29105"/>
    </cofactor>
</comment>
<evidence type="ECO:0000256" key="6">
    <source>
        <dbReference type="RuleBase" id="RU361277"/>
    </source>
</evidence>
<evidence type="ECO:0000313" key="9">
    <source>
        <dbReference type="Proteomes" id="UP000076727"/>
    </source>
</evidence>
<dbReference type="GO" id="GO:0034079">
    <property type="term" value="P:butanediol biosynthetic process"/>
    <property type="evidence" value="ECO:0007669"/>
    <property type="project" value="TreeGrafter"/>
</dbReference>
<evidence type="ECO:0000256" key="2">
    <source>
        <dbReference type="ARBA" id="ARBA00008072"/>
    </source>
</evidence>
<accession>A0A165QDL8</accession>
<gene>
    <name evidence="8" type="ORF">DAEQUDRAFT_765619</name>
</gene>
<dbReference type="InterPro" id="IPR011032">
    <property type="entry name" value="GroES-like_sf"/>
</dbReference>
<dbReference type="GO" id="GO:0005737">
    <property type="term" value="C:cytoplasm"/>
    <property type="evidence" value="ECO:0007669"/>
    <property type="project" value="TreeGrafter"/>
</dbReference>
<dbReference type="SUPFAM" id="SSF51735">
    <property type="entry name" value="NAD(P)-binding Rossmann-fold domains"/>
    <property type="match status" value="1"/>
</dbReference>
<dbReference type="Gene3D" id="3.90.180.10">
    <property type="entry name" value="Medium-chain alcohol dehydrogenases, catalytic domain"/>
    <property type="match status" value="1"/>
</dbReference>
<keyword evidence="3 6" id="KW-0479">Metal-binding</keyword>
<dbReference type="InterPro" id="IPR002328">
    <property type="entry name" value="ADH_Zn_CS"/>
</dbReference>
<organism evidence="8 9">
    <name type="scientific">Daedalea quercina L-15889</name>
    <dbReference type="NCBI Taxonomy" id="1314783"/>
    <lineage>
        <taxon>Eukaryota</taxon>
        <taxon>Fungi</taxon>
        <taxon>Dikarya</taxon>
        <taxon>Basidiomycota</taxon>
        <taxon>Agaricomycotina</taxon>
        <taxon>Agaricomycetes</taxon>
        <taxon>Polyporales</taxon>
        <taxon>Fomitopsis</taxon>
    </lineage>
</organism>
<comment type="similarity">
    <text evidence="2 6">Belongs to the zinc-containing alcohol dehydrogenase family.</text>
</comment>
<evidence type="ECO:0000313" key="8">
    <source>
        <dbReference type="EMBL" id="KZT69314.1"/>
    </source>
</evidence>